<proteinExistence type="predicted"/>
<keyword evidence="1" id="KW-1133">Transmembrane helix</keyword>
<keyword evidence="1" id="KW-0812">Transmembrane</keyword>
<dbReference type="EMBL" id="FNPC01000005">
    <property type="protein sequence ID" value="SDY45249.1"/>
    <property type="molecule type" value="Genomic_DNA"/>
</dbReference>
<dbReference type="Proteomes" id="UP000199079">
    <property type="component" value="Unassembled WGS sequence"/>
</dbReference>
<reference evidence="3" key="1">
    <citation type="submission" date="2016-10" db="EMBL/GenBank/DDBJ databases">
        <authorList>
            <person name="Varghese N."/>
            <person name="Submissions S."/>
        </authorList>
    </citation>
    <scope>NUCLEOTIDE SEQUENCE [LARGE SCALE GENOMIC DNA]</scope>
    <source>
        <strain evidence="3">DC30,IBRC 10041,KCTC 4046</strain>
    </source>
</reference>
<gene>
    <name evidence="2" type="ORF">SAMN05216564_105197</name>
</gene>
<keyword evidence="3" id="KW-1185">Reference proteome</keyword>
<feature type="transmembrane region" description="Helical" evidence="1">
    <location>
        <begin position="18"/>
        <end position="36"/>
    </location>
</feature>
<sequence>MIPLATGSVSLPIPETSIAVLVVSLLLTAVWLASVYR</sequence>
<evidence type="ECO:0000313" key="2">
    <source>
        <dbReference type="EMBL" id="SDY45249.1"/>
    </source>
</evidence>
<evidence type="ECO:0000313" key="3">
    <source>
        <dbReference type="Proteomes" id="UP000199079"/>
    </source>
</evidence>
<evidence type="ECO:0000256" key="1">
    <source>
        <dbReference type="SAM" id="Phobius"/>
    </source>
</evidence>
<name>A0A1H3K069_9EURY</name>
<keyword evidence="1" id="KW-0472">Membrane</keyword>
<organism evidence="2 3">
    <name type="scientific">Halopenitus persicus</name>
    <dbReference type="NCBI Taxonomy" id="1048396"/>
    <lineage>
        <taxon>Archaea</taxon>
        <taxon>Methanobacteriati</taxon>
        <taxon>Methanobacteriota</taxon>
        <taxon>Stenosarchaea group</taxon>
        <taxon>Halobacteria</taxon>
        <taxon>Halobacteriales</taxon>
        <taxon>Haloferacaceae</taxon>
        <taxon>Halopenitus</taxon>
    </lineage>
</organism>
<protein>
    <submittedName>
        <fullName evidence="2">Uncharacterized protein</fullName>
    </submittedName>
</protein>
<dbReference type="AlphaFoldDB" id="A0A1H3K069"/>
<accession>A0A1H3K069</accession>